<organism evidence="3 4">
    <name type="scientific">Pseudoscardovia radai</name>
    <dbReference type="NCBI Taxonomy" id="987066"/>
    <lineage>
        <taxon>Bacteria</taxon>
        <taxon>Bacillati</taxon>
        <taxon>Actinomycetota</taxon>
        <taxon>Actinomycetes</taxon>
        <taxon>Bifidobacteriales</taxon>
        <taxon>Bifidobacteriaceae</taxon>
        <taxon>Pseudoscardovia</taxon>
    </lineage>
</organism>
<dbReference type="OrthoDB" id="3174546at2"/>
<dbReference type="PANTHER" id="PTHR46268">
    <property type="entry name" value="STRESS RESPONSE PROTEIN NHAX"/>
    <property type="match status" value="1"/>
</dbReference>
<sequence>MTEPSTSTGSFPVVKKNSDIVVGIDGSKGSCCALAWAMQEASLTGQFVNAVYGWTYSWDMGPEPEDEDGWRAIREQITKKLYGWAEIANEGIDFDMSKLKLTSVRASGSSALLRIGQESDQIVVGRRSLSPVARWFFGSVSSSIAEHSHVPVTVVRVPEYKENAVKENIHNALSDDLRSEPAASRPIVVGLDGSDCSLRALEFAARAAHYEKRQLKVLYCWQLKKLEGDFKDRVPSEDEAQEFASAKVQEWISKVQLPEDVNVKALAFHIAPGKGMIQASEDADRVVVGSRGLSGFDAHVLGSVSQYVLENATGTVTVVH</sequence>
<dbReference type="PRINTS" id="PR01438">
    <property type="entry name" value="UNVRSLSTRESS"/>
</dbReference>
<name>A0A261F0I4_9BIFI</name>
<feature type="domain" description="UspA" evidence="2">
    <location>
        <begin position="185"/>
        <end position="320"/>
    </location>
</feature>
<dbReference type="CDD" id="cd00293">
    <property type="entry name" value="USP-like"/>
    <property type="match status" value="2"/>
</dbReference>
<accession>A0A261F0I4</accession>
<protein>
    <submittedName>
        <fullName evidence="3">Universal stress protein</fullName>
    </submittedName>
</protein>
<dbReference type="Proteomes" id="UP000216725">
    <property type="component" value="Unassembled WGS sequence"/>
</dbReference>
<dbReference type="InterPro" id="IPR014729">
    <property type="entry name" value="Rossmann-like_a/b/a_fold"/>
</dbReference>
<dbReference type="Pfam" id="PF00582">
    <property type="entry name" value="Usp"/>
    <property type="match status" value="2"/>
</dbReference>
<gene>
    <name evidence="3" type="ORF">PSRA_0364</name>
</gene>
<evidence type="ECO:0000256" key="1">
    <source>
        <dbReference type="ARBA" id="ARBA00008791"/>
    </source>
</evidence>
<comment type="similarity">
    <text evidence="1">Belongs to the universal stress protein A family.</text>
</comment>
<dbReference type="PANTHER" id="PTHR46268:SF6">
    <property type="entry name" value="UNIVERSAL STRESS PROTEIN UP12"/>
    <property type="match status" value="1"/>
</dbReference>
<reference evidence="3 4" key="1">
    <citation type="journal article" date="2017" name="BMC Genomics">
        <title>Comparative genomic and phylogenomic analyses of the Bifidobacteriaceae family.</title>
        <authorList>
            <person name="Lugli G.A."/>
            <person name="Milani C."/>
            <person name="Turroni F."/>
            <person name="Duranti S."/>
            <person name="Mancabelli L."/>
            <person name="Mangifesta M."/>
            <person name="Ferrario C."/>
            <person name="Modesto M."/>
            <person name="Mattarelli P."/>
            <person name="Jiri K."/>
            <person name="van Sinderen D."/>
            <person name="Ventura M."/>
        </authorList>
    </citation>
    <scope>NUCLEOTIDE SEQUENCE [LARGE SCALE GENOMIC DNA]</scope>
    <source>
        <strain evidence="3 4">DSM 24742</strain>
    </source>
</reference>
<evidence type="ECO:0000259" key="2">
    <source>
        <dbReference type="Pfam" id="PF00582"/>
    </source>
</evidence>
<keyword evidence="4" id="KW-1185">Reference proteome</keyword>
<dbReference type="EMBL" id="MWWR01000003">
    <property type="protein sequence ID" value="OZG52632.1"/>
    <property type="molecule type" value="Genomic_DNA"/>
</dbReference>
<dbReference type="RefSeq" id="WP_158216286.1">
    <property type="nucleotide sequence ID" value="NZ_JBKZBO010000004.1"/>
</dbReference>
<comment type="caution">
    <text evidence="3">The sequence shown here is derived from an EMBL/GenBank/DDBJ whole genome shotgun (WGS) entry which is preliminary data.</text>
</comment>
<dbReference type="InterPro" id="IPR006016">
    <property type="entry name" value="UspA"/>
</dbReference>
<evidence type="ECO:0000313" key="3">
    <source>
        <dbReference type="EMBL" id="OZG52632.1"/>
    </source>
</evidence>
<dbReference type="Gene3D" id="3.40.50.620">
    <property type="entry name" value="HUPs"/>
    <property type="match status" value="2"/>
</dbReference>
<proteinExistence type="inferred from homology"/>
<dbReference type="InterPro" id="IPR006015">
    <property type="entry name" value="Universal_stress_UspA"/>
</dbReference>
<feature type="domain" description="UspA" evidence="2">
    <location>
        <begin position="19"/>
        <end position="156"/>
    </location>
</feature>
<dbReference type="SUPFAM" id="SSF52402">
    <property type="entry name" value="Adenine nucleotide alpha hydrolases-like"/>
    <property type="match status" value="2"/>
</dbReference>
<dbReference type="AlphaFoldDB" id="A0A261F0I4"/>
<evidence type="ECO:0000313" key="4">
    <source>
        <dbReference type="Proteomes" id="UP000216725"/>
    </source>
</evidence>